<dbReference type="AlphaFoldDB" id="A0AAD9VK84"/>
<accession>A0AAD9VK84</accession>
<feature type="transmembrane region" description="Helical" evidence="1">
    <location>
        <begin position="133"/>
        <end position="157"/>
    </location>
</feature>
<dbReference type="Proteomes" id="UP001258017">
    <property type="component" value="Unassembled WGS sequence"/>
</dbReference>
<dbReference type="Pfam" id="PF06979">
    <property type="entry name" value="TMEM70"/>
    <property type="match status" value="1"/>
</dbReference>
<keyword evidence="3" id="KW-1185">Reference proteome</keyword>
<keyword evidence="1" id="KW-0472">Membrane</keyword>
<evidence type="ECO:0000256" key="1">
    <source>
        <dbReference type="SAM" id="Phobius"/>
    </source>
</evidence>
<evidence type="ECO:0000313" key="2">
    <source>
        <dbReference type="EMBL" id="KAK2576782.1"/>
    </source>
</evidence>
<comment type="caution">
    <text evidence="2">The sequence shown here is derived from an EMBL/GenBank/DDBJ whole genome shotgun (WGS) entry which is preliminary data.</text>
</comment>
<evidence type="ECO:0000313" key="3">
    <source>
        <dbReference type="Proteomes" id="UP001258017"/>
    </source>
</evidence>
<organism evidence="2 3">
    <name type="scientific">Odynerus spinipes</name>
    <dbReference type="NCBI Taxonomy" id="1348599"/>
    <lineage>
        <taxon>Eukaryota</taxon>
        <taxon>Metazoa</taxon>
        <taxon>Ecdysozoa</taxon>
        <taxon>Arthropoda</taxon>
        <taxon>Hexapoda</taxon>
        <taxon>Insecta</taxon>
        <taxon>Pterygota</taxon>
        <taxon>Neoptera</taxon>
        <taxon>Endopterygota</taxon>
        <taxon>Hymenoptera</taxon>
        <taxon>Apocrita</taxon>
        <taxon>Aculeata</taxon>
        <taxon>Vespoidea</taxon>
        <taxon>Vespidae</taxon>
        <taxon>Eumeninae</taxon>
        <taxon>Odynerus</taxon>
    </lineage>
</organism>
<dbReference type="PANTHER" id="PTHR14549">
    <property type="entry name" value="TRANSMEMBRANE PROTEIN 223"/>
    <property type="match status" value="1"/>
</dbReference>
<dbReference type="InterPro" id="IPR045325">
    <property type="entry name" value="TMEM70/TMEM186/TMEM223"/>
</dbReference>
<reference evidence="2" key="2">
    <citation type="journal article" date="2023" name="Commun. Biol.">
        <title>Intrasexual cuticular hydrocarbon dimorphism in a wasp sheds light on hydrocarbon biosynthesis genes in Hymenoptera.</title>
        <authorList>
            <person name="Moris V.C."/>
            <person name="Podsiadlowski L."/>
            <person name="Martin S."/>
            <person name="Oeyen J.P."/>
            <person name="Donath A."/>
            <person name="Petersen M."/>
            <person name="Wilbrandt J."/>
            <person name="Misof B."/>
            <person name="Liedtke D."/>
            <person name="Thamm M."/>
            <person name="Scheiner R."/>
            <person name="Schmitt T."/>
            <person name="Niehuis O."/>
        </authorList>
    </citation>
    <scope>NUCLEOTIDE SEQUENCE</scope>
    <source>
        <strain evidence="2">GBR_01_08_01A</strain>
    </source>
</reference>
<protein>
    <submittedName>
        <fullName evidence="2">Uncharacterized protein</fullName>
    </submittedName>
</protein>
<dbReference type="PANTHER" id="PTHR14549:SF2">
    <property type="entry name" value="TRANSMEMBRANE PROTEIN 223"/>
    <property type="match status" value="1"/>
</dbReference>
<reference evidence="2" key="1">
    <citation type="submission" date="2021-08" db="EMBL/GenBank/DDBJ databases">
        <authorList>
            <person name="Misof B."/>
            <person name="Oliver O."/>
            <person name="Podsiadlowski L."/>
            <person name="Donath A."/>
            <person name="Peters R."/>
            <person name="Mayer C."/>
            <person name="Rust J."/>
            <person name="Gunkel S."/>
            <person name="Lesny P."/>
            <person name="Martin S."/>
            <person name="Oeyen J.P."/>
            <person name="Petersen M."/>
            <person name="Panagiotis P."/>
            <person name="Wilbrandt J."/>
            <person name="Tanja T."/>
        </authorList>
    </citation>
    <scope>NUCLEOTIDE SEQUENCE</scope>
    <source>
        <strain evidence="2">GBR_01_08_01A</strain>
        <tissue evidence="2">Thorax + abdomen</tissue>
    </source>
</reference>
<keyword evidence="1" id="KW-0812">Transmembrane</keyword>
<sequence length="240" mass="28259">MFSLLFIKNNLSAKVLINSLNSSRTFSQKHVSRSSFLFRKVFEKPRINNIEGQSWTLRLIKRHNQTQYWEKNINVLNNVILYKHDYEMYYRIAHIFGLCNIILWTWGFFDGYLQMLHELWIKPFKQFIDENAINVVLFSCTTALGPLFYAILCFLCARSIKYVILNKGGTHVSFITYHPLKSKRTITVPLDKVYCLRPRSDPLGAYISVKIDGYKFNFLLDKRGTFVNGDLFDQTVAWQK</sequence>
<dbReference type="InterPro" id="IPR026100">
    <property type="entry name" value="Tmem223"/>
</dbReference>
<dbReference type="EMBL" id="JAIFRP010004405">
    <property type="protein sequence ID" value="KAK2576782.1"/>
    <property type="molecule type" value="Genomic_DNA"/>
</dbReference>
<proteinExistence type="predicted"/>
<feature type="transmembrane region" description="Helical" evidence="1">
    <location>
        <begin position="92"/>
        <end position="113"/>
    </location>
</feature>
<gene>
    <name evidence="2" type="ORF">KPH14_005426</name>
</gene>
<name>A0AAD9VK84_9HYME</name>
<dbReference type="GO" id="GO:0005739">
    <property type="term" value="C:mitochondrion"/>
    <property type="evidence" value="ECO:0007669"/>
    <property type="project" value="TreeGrafter"/>
</dbReference>
<keyword evidence="1" id="KW-1133">Transmembrane helix</keyword>